<accession>A0A2U1LDZ3</accession>
<name>A0A2U1LDZ3_ARTAN</name>
<proteinExistence type="predicted"/>
<organism evidence="1 2">
    <name type="scientific">Artemisia annua</name>
    <name type="common">Sweet wormwood</name>
    <dbReference type="NCBI Taxonomy" id="35608"/>
    <lineage>
        <taxon>Eukaryota</taxon>
        <taxon>Viridiplantae</taxon>
        <taxon>Streptophyta</taxon>
        <taxon>Embryophyta</taxon>
        <taxon>Tracheophyta</taxon>
        <taxon>Spermatophyta</taxon>
        <taxon>Magnoliopsida</taxon>
        <taxon>eudicotyledons</taxon>
        <taxon>Gunneridae</taxon>
        <taxon>Pentapetalae</taxon>
        <taxon>asterids</taxon>
        <taxon>campanulids</taxon>
        <taxon>Asterales</taxon>
        <taxon>Asteraceae</taxon>
        <taxon>Asteroideae</taxon>
        <taxon>Anthemideae</taxon>
        <taxon>Artemisiinae</taxon>
        <taxon>Artemisia</taxon>
    </lineage>
</organism>
<gene>
    <name evidence="1" type="ORF">CTI12_AA492150</name>
</gene>
<keyword evidence="2" id="KW-1185">Reference proteome</keyword>
<comment type="caution">
    <text evidence="1">The sequence shown here is derived from an EMBL/GenBank/DDBJ whole genome shotgun (WGS) entry which is preliminary data.</text>
</comment>
<dbReference type="EMBL" id="PKPP01009908">
    <property type="protein sequence ID" value="PWA47221.1"/>
    <property type="molecule type" value="Genomic_DNA"/>
</dbReference>
<protein>
    <submittedName>
        <fullName evidence="1">MORN motif-containing protein</fullName>
    </submittedName>
</protein>
<sequence>MYAFRYRETQSGPWWNGVLDVPNSQSAMYPVLHVVVYRSKALNSIGYNPNGYHNDDDGSDMEAGHAGGKTQKRLTVTETHANENQCIPAIIMELQDQFNGYDPNLGYNGSYDFHEGDIPNSCTIINYQ</sequence>
<evidence type="ECO:0000313" key="1">
    <source>
        <dbReference type="EMBL" id="PWA47221.1"/>
    </source>
</evidence>
<evidence type="ECO:0000313" key="2">
    <source>
        <dbReference type="Proteomes" id="UP000245207"/>
    </source>
</evidence>
<dbReference type="Proteomes" id="UP000245207">
    <property type="component" value="Unassembled WGS sequence"/>
</dbReference>
<reference evidence="1 2" key="1">
    <citation type="journal article" date="2018" name="Mol. Plant">
        <title>The genome of Artemisia annua provides insight into the evolution of Asteraceae family and artemisinin biosynthesis.</title>
        <authorList>
            <person name="Shen Q."/>
            <person name="Zhang L."/>
            <person name="Liao Z."/>
            <person name="Wang S."/>
            <person name="Yan T."/>
            <person name="Shi P."/>
            <person name="Liu M."/>
            <person name="Fu X."/>
            <person name="Pan Q."/>
            <person name="Wang Y."/>
            <person name="Lv Z."/>
            <person name="Lu X."/>
            <person name="Zhang F."/>
            <person name="Jiang W."/>
            <person name="Ma Y."/>
            <person name="Chen M."/>
            <person name="Hao X."/>
            <person name="Li L."/>
            <person name="Tang Y."/>
            <person name="Lv G."/>
            <person name="Zhou Y."/>
            <person name="Sun X."/>
            <person name="Brodelius P.E."/>
            <person name="Rose J.K.C."/>
            <person name="Tang K."/>
        </authorList>
    </citation>
    <scope>NUCLEOTIDE SEQUENCE [LARGE SCALE GENOMIC DNA]</scope>
    <source>
        <strain evidence="2">cv. Huhao1</strain>
        <tissue evidence="1">Leaf</tissue>
    </source>
</reference>
<dbReference type="AlphaFoldDB" id="A0A2U1LDZ3"/>